<keyword evidence="3" id="KW-1185">Reference proteome</keyword>
<organism evidence="2 3">
    <name type="scientific">Clathrospora elynae</name>
    <dbReference type="NCBI Taxonomy" id="706981"/>
    <lineage>
        <taxon>Eukaryota</taxon>
        <taxon>Fungi</taxon>
        <taxon>Dikarya</taxon>
        <taxon>Ascomycota</taxon>
        <taxon>Pezizomycotina</taxon>
        <taxon>Dothideomycetes</taxon>
        <taxon>Pleosporomycetidae</taxon>
        <taxon>Pleosporales</taxon>
        <taxon>Diademaceae</taxon>
        <taxon>Clathrospora</taxon>
    </lineage>
</organism>
<feature type="region of interest" description="Disordered" evidence="1">
    <location>
        <begin position="1"/>
        <end position="43"/>
    </location>
</feature>
<dbReference type="Proteomes" id="UP000800038">
    <property type="component" value="Unassembled WGS sequence"/>
</dbReference>
<proteinExistence type="predicted"/>
<evidence type="ECO:0000313" key="3">
    <source>
        <dbReference type="Proteomes" id="UP000800038"/>
    </source>
</evidence>
<evidence type="ECO:0000313" key="2">
    <source>
        <dbReference type="EMBL" id="KAF1940052.1"/>
    </source>
</evidence>
<sequence length="227" mass="24706">MYSEAPSPIHTSGLPSPASAVSAALPPSRSSTTSPIPTAPPRFDASRMVIPSAAYAPQSPVHHPNPMASHMPVFPSRPPSVLQHLMRPDSITREMIFYRIKVLLTDSLPQWAGNTDGKLAIQHLTQLMVNTVIGHGRGGYLGPQGLSKVSNIFMCIGHEGARHYMCLAAASQWGDIIVFLKGELREKDGKDPMHDAEMMDMVQAGFDKKALQAYNKIKEGMSTKGRH</sequence>
<reference evidence="2" key="1">
    <citation type="journal article" date="2020" name="Stud. Mycol.">
        <title>101 Dothideomycetes genomes: a test case for predicting lifestyles and emergence of pathogens.</title>
        <authorList>
            <person name="Haridas S."/>
            <person name="Albert R."/>
            <person name="Binder M."/>
            <person name="Bloem J."/>
            <person name="Labutti K."/>
            <person name="Salamov A."/>
            <person name="Andreopoulos B."/>
            <person name="Baker S."/>
            <person name="Barry K."/>
            <person name="Bills G."/>
            <person name="Bluhm B."/>
            <person name="Cannon C."/>
            <person name="Castanera R."/>
            <person name="Culley D."/>
            <person name="Daum C."/>
            <person name="Ezra D."/>
            <person name="Gonzalez J."/>
            <person name="Henrissat B."/>
            <person name="Kuo A."/>
            <person name="Liang C."/>
            <person name="Lipzen A."/>
            <person name="Lutzoni F."/>
            <person name="Magnuson J."/>
            <person name="Mondo S."/>
            <person name="Nolan M."/>
            <person name="Ohm R."/>
            <person name="Pangilinan J."/>
            <person name="Park H.-J."/>
            <person name="Ramirez L."/>
            <person name="Alfaro M."/>
            <person name="Sun H."/>
            <person name="Tritt A."/>
            <person name="Yoshinaga Y."/>
            <person name="Zwiers L.-H."/>
            <person name="Turgeon B."/>
            <person name="Goodwin S."/>
            <person name="Spatafora J."/>
            <person name="Crous P."/>
            <person name="Grigoriev I."/>
        </authorList>
    </citation>
    <scope>NUCLEOTIDE SEQUENCE</scope>
    <source>
        <strain evidence="2">CBS 161.51</strain>
    </source>
</reference>
<evidence type="ECO:0000256" key="1">
    <source>
        <dbReference type="SAM" id="MobiDB-lite"/>
    </source>
</evidence>
<dbReference type="OrthoDB" id="3682974at2759"/>
<accession>A0A6A5SJR1</accession>
<dbReference type="AlphaFoldDB" id="A0A6A5SJR1"/>
<dbReference type="EMBL" id="ML976069">
    <property type="protein sequence ID" value="KAF1940052.1"/>
    <property type="molecule type" value="Genomic_DNA"/>
</dbReference>
<name>A0A6A5SJR1_9PLEO</name>
<protein>
    <submittedName>
        <fullName evidence="2">Uncharacterized protein</fullName>
    </submittedName>
</protein>
<gene>
    <name evidence="2" type="ORF">EJ02DRAFT_467622</name>
</gene>
<feature type="compositionally biased region" description="Low complexity" evidence="1">
    <location>
        <begin position="12"/>
        <end position="36"/>
    </location>
</feature>